<dbReference type="FunFam" id="3.40.50.720:FF:000001">
    <property type="entry name" value="Glyceraldehyde-3-phosphate dehydrogenase"/>
    <property type="match status" value="1"/>
</dbReference>
<evidence type="ECO:0000259" key="12">
    <source>
        <dbReference type="SMART" id="SM00846"/>
    </source>
</evidence>
<dbReference type="Proteomes" id="UP001265746">
    <property type="component" value="Unassembled WGS sequence"/>
</dbReference>
<evidence type="ECO:0000256" key="3">
    <source>
        <dbReference type="ARBA" id="ARBA00007406"/>
    </source>
</evidence>
<accession>A0AAD9W0D9</accession>
<reference evidence="13" key="1">
    <citation type="submission" date="2023-06" db="EMBL/GenBank/DDBJ databases">
        <authorList>
            <person name="Noh H."/>
        </authorList>
    </citation>
    <scope>NUCLEOTIDE SEQUENCE</scope>
    <source>
        <strain evidence="13">DUCC20226</strain>
    </source>
</reference>
<feature type="binding site" evidence="9">
    <location>
        <position position="330"/>
    </location>
    <ligand>
        <name>NAD(+)</name>
        <dbReference type="ChEBI" id="CHEBI:57540"/>
    </ligand>
</feature>
<feature type="binding site" evidence="8">
    <location>
        <position position="248"/>
    </location>
    <ligand>
        <name>D-glyceraldehyde 3-phosphate</name>
        <dbReference type="ChEBI" id="CHEBI:59776"/>
    </ligand>
</feature>
<dbReference type="EMBL" id="JAUJFL010000005">
    <property type="protein sequence ID" value="KAK2602825.1"/>
    <property type="molecule type" value="Genomic_DNA"/>
</dbReference>
<evidence type="ECO:0000313" key="14">
    <source>
        <dbReference type="Proteomes" id="UP001265746"/>
    </source>
</evidence>
<dbReference type="InterPro" id="IPR020831">
    <property type="entry name" value="GlycerAld/Erythrose_P_DH"/>
</dbReference>
<keyword evidence="9" id="KW-0520">NAD</keyword>
<keyword evidence="5" id="KW-0324">Glycolysis</keyword>
<dbReference type="SMART" id="SM00846">
    <property type="entry name" value="Gp_dh_N"/>
    <property type="match status" value="1"/>
</dbReference>
<comment type="pathway">
    <text evidence="1">Carbohydrate degradation; glycolysis; pyruvate from D-glyceraldehyde 3-phosphate: step 1/5.</text>
</comment>
<evidence type="ECO:0000313" key="13">
    <source>
        <dbReference type="EMBL" id="KAK2602825.1"/>
    </source>
</evidence>
<dbReference type="GO" id="GO:0006006">
    <property type="term" value="P:glucose metabolic process"/>
    <property type="evidence" value="ECO:0007669"/>
    <property type="project" value="InterPro"/>
</dbReference>
<comment type="catalytic activity">
    <reaction evidence="6">
        <text>D-glyceraldehyde 3-phosphate + phosphate + NADP(+) = (2R)-3-phospho-glyceroyl phosphate + NADPH + H(+)</text>
        <dbReference type="Rhea" id="RHEA:10296"/>
        <dbReference type="ChEBI" id="CHEBI:15378"/>
        <dbReference type="ChEBI" id="CHEBI:43474"/>
        <dbReference type="ChEBI" id="CHEBI:57604"/>
        <dbReference type="ChEBI" id="CHEBI:57783"/>
        <dbReference type="ChEBI" id="CHEBI:58349"/>
        <dbReference type="ChEBI" id="CHEBI:59776"/>
        <dbReference type="EC" id="1.2.1.13"/>
    </reaction>
</comment>
<dbReference type="CDD" id="cd18126">
    <property type="entry name" value="GAPDH_I_C"/>
    <property type="match status" value="1"/>
</dbReference>
<dbReference type="CDD" id="cd05214">
    <property type="entry name" value="GAPDH_I_N"/>
    <property type="match status" value="1"/>
</dbReference>
<keyword evidence="4" id="KW-0560">Oxidoreductase</keyword>
<feature type="binding site" evidence="8">
    <location>
        <begin position="165"/>
        <end position="167"/>
    </location>
    <ligand>
        <name>D-glyceraldehyde 3-phosphate</name>
        <dbReference type="ChEBI" id="CHEBI:59776"/>
    </ligand>
</feature>
<feature type="active site" description="Nucleophile" evidence="7">
    <location>
        <position position="166"/>
    </location>
</feature>
<comment type="caution">
    <text evidence="13">The sequence shown here is derived from an EMBL/GenBank/DDBJ whole genome shotgun (WGS) entry which is preliminary data.</text>
</comment>
<organism evidence="13 14">
    <name type="scientific">Phomopsis amygdali</name>
    <name type="common">Fusicoccum amygdali</name>
    <dbReference type="NCBI Taxonomy" id="1214568"/>
    <lineage>
        <taxon>Eukaryota</taxon>
        <taxon>Fungi</taxon>
        <taxon>Dikarya</taxon>
        <taxon>Ascomycota</taxon>
        <taxon>Pezizomycotina</taxon>
        <taxon>Sordariomycetes</taxon>
        <taxon>Sordariomycetidae</taxon>
        <taxon>Diaporthales</taxon>
        <taxon>Diaporthaceae</taxon>
        <taxon>Diaporthe</taxon>
    </lineage>
</organism>
<feature type="binding site" evidence="9">
    <location>
        <position position="134"/>
    </location>
    <ligand>
        <name>NAD(+)</name>
        <dbReference type="ChEBI" id="CHEBI:57540"/>
    </ligand>
</feature>
<feature type="binding site" evidence="9">
    <location>
        <position position="91"/>
    </location>
    <ligand>
        <name>NAD(+)</name>
        <dbReference type="ChEBI" id="CHEBI:57540"/>
    </ligand>
</feature>
<dbReference type="InterPro" id="IPR020829">
    <property type="entry name" value="GlycerAld_3-P_DH_cat"/>
</dbReference>
<dbReference type="GO" id="GO:0051287">
    <property type="term" value="F:NAD binding"/>
    <property type="evidence" value="ECO:0007669"/>
    <property type="project" value="InterPro"/>
</dbReference>
<dbReference type="SUPFAM" id="SSF51735">
    <property type="entry name" value="NAD(P)-binding Rossmann-fold domains"/>
    <property type="match status" value="1"/>
</dbReference>
<dbReference type="Gene3D" id="3.30.360.10">
    <property type="entry name" value="Dihydrodipicolinate Reductase, domain 2"/>
    <property type="match status" value="1"/>
</dbReference>
<dbReference type="PANTHER" id="PTHR10836">
    <property type="entry name" value="GLYCERALDEHYDE 3-PHOSPHATE DEHYDROGENASE"/>
    <property type="match status" value="1"/>
</dbReference>
<proteinExistence type="inferred from homology"/>
<evidence type="ECO:0000256" key="2">
    <source>
        <dbReference type="ARBA" id="ARBA00005215"/>
    </source>
</evidence>
<sequence>MGSLVDNHHCKAKVGINGFGRIGRIALRQSLTRDDLQVVAINHMCATTDDLIYLIRHDTTHGLLKDEIDIKQLSEDAISLNGRVIALLSTRDIAQLNWHKLGVAYVLECTGKFTKVDQAVRHITEAQCNRVVISAPSADAPTFVYGVNSEGYHNSAVNRVVSAASCTTNCVTPILKALNDSMGVSQAFLTTVHAATQSQQILDGYSKKNRRLGRSVFNNIIPTTTGASKAIAAVIPELHGKVKGISIRVPTSDVSMVDLTVATSRPSSLSEVLDIFVRASNGTMAGVLSVSDQELVSSDLLGSPFSTIVDSNACLELNPQFYKIIAWYDNEWGYSSRLLDLVSMIHCKGQQD</sequence>
<dbReference type="PIRSF" id="PIRSF000149">
    <property type="entry name" value="GAP_DH"/>
    <property type="match status" value="1"/>
</dbReference>
<evidence type="ECO:0000256" key="1">
    <source>
        <dbReference type="ARBA" id="ARBA00004869"/>
    </source>
</evidence>
<evidence type="ECO:0000256" key="4">
    <source>
        <dbReference type="ARBA" id="ARBA00023002"/>
    </source>
</evidence>
<feature type="binding site" evidence="9">
    <location>
        <begin position="21"/>
        <end position="22"/>
    </location>
    <ligand>
        <name>NAD(+)</name>
        <dbReference type="ChEBI" id="CHEBI:57540"/>
    </ligand>
</feature>
<keyword evidence="14" id="KW-1185">Reference proteome</keyword>
<dbReference type="GO" id="GO:0004365">
    <property type="term" value="F:glyceraldehyde-3-phosphate dehydrogenase (NAD+) (phosphorylating) activity"/>
    <property type="evidence" value="ECO:0007669"/>
    <property type="project" value="TreeGrafter"/>
</dbReference>
<gene>
    <name evidence="13" type="ORF">N8I77_009330</name>
</gene>
<dbReference type="PRINTS" id="PR00078">
    <property type="entry name" value="G3PDHDRGNASE"/>
</dbReference>
<keyword evidence="9" id="KW-0547">Nucleotide-binding</keyword>
<dbReference type="InterPro" id="IPR020828">
    <property type="entry name" value="GlycerAld_3-P_DH_NAD(P)-bd"/>
</dbReference>
<dbReference type="GO" id="GO:0050661">
    <property type="term" value="F:NADP binding"/>
    <property type="evidence" value="ECO:0007669"/>
    <property type="project" value="InterPro"/>
</dbReference>
<name>A0AAD9W0D9_PHOAM</name>
<dbReference type="Gene3D" id="3.40.50.720">
    <property type="entry name" value="NAD(P)-binding Rossmann-like Domain"/>
    <property type="match status" value="1"/>
</dbReference>
<dbReference type="Pfam" id="PF02800">
    <property type="entry name" value="Gp_dh_C"/>
    <property type="match status" value="1"/>
</dbReference>
<evidence type="ECO:0000256" key="10">
    <source>
        <dbReference type="PIRSR" id="PIRSR000149-4"/>
    </source>
</evidence>
<feature type="site" description="Activates thiol group during catalysis" evidence="10">
    <location>
        <position position="193"/>
    </location>
</feature>
<dbReference type="InterPro" id="IPR006424">
    <property type="entry name" value="Glyceraldehyde-3-P_DH_1"/>
</dbReference>
<evidence type="ECO:0000256" key="11">
    <source>
        <dbReference type="RuleBase" id="RU000397"/>
    </source>
</evidence>
<dbReference type="PANTHER" id="PTHR10836:SF134">
    <property type="entry name" value="GLYCERALDEHYDE-3-PHOSPHATE DEHYDROGENASE (PHOSPHORYLATING)"/>
    <property type="match status" value="1"/>
</dbReference>
<dbReference type="NCBIfam" id="TIGR01534">
    <property type="entry name" value="GAPDH-I"/>
    <property type="match status" value="1"/>
</dbReference>
<dbReference type="SUPFAM" id="SSF55347">
    <property type="entry name" value="Glyceraldehyde-3-phosphate dehydrogenase-like, C-terminal domain"/>
    <property type="match status" value="1"/>
</dbReference>
<feature type="domain" description="Glyceraldehyde 3-phosphate dehydrogenase NAD(P) binding" evidence="12">
    <location>
        <begin position="12"/>
        <end position="166"/>
    </location>
</feature>
<comment type="pathway">
    <text evidence="2">Carbohydrate biosynthesis; Calvin cycle.</text>
</comment>
<evidence type="ECO:0000256" key="7">
    <source>
        <dbReference type="PIRSR" id="PIRSR000149-1"/>
    </source>
</evidence>
<dbReference type="AlphaFoldDB" id="A0AAD9W0D9"/>
<dbReference type="FunFam" id="3.30.360.10:FF:000002">
    <property type="entry name" value="Glyceraldehyde-3-phosphate dehydrogenase"/>
    <property type="match status" value="1"/>
</dbReference>
<comment type="similarity">
    <text evidence="3 11">Belongs to the glyceraldehyde-3-phosphate dehydrogenase family.</text>
</comment>
<evidence type="ECO:0000256" key="9">
    <source>
        <dbReference type="PIRSR" id="PIRSR000149-3"/>
    </source>
</evidence>
<protein>
    <recommendedName>
        <fullName evidence="12">Glyceraldehyde 3-phosphate dehydrogenase NAD(P) binding domain-containing protein</fullName>
    </recommendedName>
</protein>
<dbReference type="GO" id="GO:0047100">
    <property type="term" value="F:glyceraldehyde-3-phosphate dehydrogenase (NADP+) (phosphorylating) activity"/>
    <property type="evidence" value="ECO:0007669"/>
    <property type="project" value="UniProtKB-EC"/>
</dbReference>
<feature type="binding site" evidence="8">
    <location>
        <begin position="225"/>
        <end position="226"/>
    </location>
    <ligand>
        <name>D-glyceraldehyde 3-phosphate</name>
        <dbReference type="ChEBI" id="CHEBI:59776"/>
    </ligand>
</feature>
<feature type="binding site" evidence="8">
    <location>
        <position position="196"/>
    </location>
    <ligand>
        <name>D-glyceraldehyde 3-phosphate</name>
        <dbReference type="ChEBI" id="CHEBI:59776"/>
    </ligand>
</feature>
<evidence type="ECO:0000256" key="6">
    <source>
        <dbReference type="ARBA" id="ARBA00052787"/>
    </source>
</evidence>
<dbReference type="GO" id="GO:0005829">
    <property type="term" value="C:cytosol"/>
    <property type="evidence" value="ECO:0007669"/>
    <property type="project" value="TreeGrafter"/>
</dbReference>
<evidence type="ECO:0000256" key="8">
    <source>
        <dbReference type="PIRSR" id="PIRSR000149-2"/>
    </source>
</evidence>
<dbReference type="InterPro" id="IPR036291">
    <property type="entry name" value="NAD(P)-bd_dom_sf"/>
</dbReference>
<evidence type="ECO:0000256" key="5">
    <source>
        <dbReference type="ARBA" id="ARBA00023152"/>
    </source>
</evidence>
<dbReference type="GO" id="GO:0006096">
    <property type="term" value="P:glycolytic process"/>
    <property type="evidence" value="ECO:0007669"/>
    <property type="project" value="UniProtKB-KW"/>
</dbReference>
<dbReference type="Pfam" id="PF00044">
    <property type="entry name" value="Gp_dh_N"/>
    <property type="match status" value="1"/>
</dbReference>